<keyword evidence="2" id="KW-1015">Disulfide bond</keyword>
<dbReference type="SUPFAM" id="SSF57567">
    <property type="entry name" value="Serine protease inhibitors"/>
    <property type="match status" value="6"/>
</dbReference>
<gene>
    <name evidence="5" type="ORF">ACEWY4_019992</name>
</gene>
<dbReference type="InterPro" id="IPR025615">
    <property type="entry name" value="TILa_dom"/>
</dbReference>
<feature type="domain" description="VWFD" evidence="4">
    <location>
        <begin position="2203"/>
        <end position="2382"/>
    </location>
</feature>
<feature type="domain" description="VWFD" evidence="4">
    <location>
        <begin position="2978"/>
        <end position="3158"/>
    </location>
</feature>
<dbReference type="PROSITE" id="PS51233">
    <property type="entry name" value="VWFD"/>
    <property type="match status" value="8"/>
</dbReference>
<dbReference type="Pfam" id="PF00094">
    <property type="entry name" value="VWD"/>
    <property type="match status" value="8"/>
</dbReference>
<keyword evidence="3" id="KW-0325">Glycoprotein</keyword>
<dbReference type="PANTHER" id="PTHR11339:SF373">
    <property type="entry name" value="VWFD DOMAIN-CONTAINING PROTEIN"/>
    <property type="match status" value="1"/>
</dbReference>
<dbReference type="InterPro" id="IPR001846">
    <property type="entry name" value="VWF_type-D"/>
</dbReference>
<feature type="domain" description="VWFD" evidence="4">
    <location>
        <begin position="1163"/>
        <end position="1343"/>
    </location>
</feature>
<comment type="caution">
    <text evidence="5">The sequence shown here is derived from an EMBL/GenBank/DDBJ whole genome shotgun (WGS) entry which is preliminary data.</text>
</comment>
<proteinExistence type="predicted"/>
<keyword evidence="6" id="KW-1185">Reference proteome</keyword>
<dbReference type="InterPro" id="IPR050780">
    <property type="entry name" value="Mucin_vWF_Thrombospondin_sf"/>
</dbReference>
<dbReference type="Pfam" id="PF01826">
    <property type="entry name" value="TIL"/>
    <property type="match status" value="6"/>
</dbReference>
<dbReference type="InterPro" id="IPR014853">
    <property type="entry name" value="VWF/SSPO/ZAN-like_Cys-rich_dom"/>
</dbReference>
<evidence type="ECO:0000256" key="3">
    <source>
        <dbReference type="ARBA" id="ARBA00023180"/>
    </source>
</evidence>
<dbReference type="Pfam" id="PF17517">
    <property type="entry name" value="IgGFc_binding"/>
    <property type="match status" value="2"/>
</dbReference>
<feature type="domain" description="VWFD" evidence="4">
    <location>
        <begin position="388"/>
        <end position="567"/>
    </location>
</feature>
<sequence length="3660" mass="403934">MAVENTATVYVWSPDFTKKLTVPKGNTITIELPVAGSTNRIVRITSDTDITVVSSKWSLANRDGSVILPTSQLGTDYVVFTPRPLLYAPSAAALVTIVNSGKDNEVQILPARWMTISGGTWTWRNKKEITLKLKPYDVYPLQSSTIFTSTKIKSTYPLAVLAGASCTSYSYGCVDVYEQLMPVQMLSNYYLVPAMHKRRNKKDEVHVVAHADNTLVSFFDGKHQNKYRLRTGESKSILIPKATCLAVTSNKKVMVMYFRSNLPYEEFLTNILPTSDMSNMWMLNFPTEGAGRAVIVAETKGSNTIRGVTRWTPFLPDTRYVWTTERLGKPKSPVIIYGKALMAANMFGKKAKSSYGKAPTPPPDPCDSIACREKEECRKGVCVPTSQDTCSALGDPHYRTFDGRRYDFQGTCTYTMAEVVKTQTGLVPFTVLAKNNHRGNRWVSFVRTMTVTVYNHIVAISNRRGQVEVDGEIVYLPVSLAGGKLEVVQRGRNAILKTDFGLEVTYDWNMMLYITVPSSYFRTLGGLCGNYNGDREDEWTSPTGSRLSSALEFAKSWKVTDGDLFCHDDCRGRCPSCSPSQQEKFGGKEYCGLITDTNGVFAACISKVDPEMYFNNCVFDICINNGITSFLCDNVENYVDACMAQGINIHRWRSVADCPINCPANSHYEACGPACAASCAEKNAADTCKQPCVEGCQCNEGFVLSGNTCVPVTSCGCTHEGRYYPPETTFWADNTCTKKCTCKSGSIQCASTKCKSSEVCSVKNGVRDCHPLSYGTCYGSGDPHYRSFDGNRFDFQGTCTYYLSKLMTTTDQTLEAFEVQVQNENRGRNKAVSYTKTALIKVYGHTIVLSSDNPERVMLDDVFVNLPITLEDGRLSVVRRGWVGVVKTEVGLQVQYDWRSYVSLTLPGTYSGEVGGLCGNFNGNGNDDMRTPDNTPATTPTEFGKSWKVKDDPRCKDTCQNCPVCDINSDPNKPYREACSILTKQTGPFKGCHSKVNPQPYFEDCVYDVCMYHGHSSPLCDALSAYTAVCQEAKASISVWRTETFCPLACTAYSHYELCAYSCSQTCGTNEVCDVTSCKEGCECDDGFELSSGQCVREEQCGCLYEDRYYLHGQVFFPGKQCERRCECGDNGRVQCKDNFSCGPNEVCKIQDGAKGCFPKNKATCSVSGSGHYQTFDNRVFSVSGNCMYKMAEVVEDKEGKRVPFSVVIHQDSAPNDPTVTRSVQIQVNDHTLTMLPGRQWEVTVDRVRVYLPFILDNGELRAYQSSLFITLQTDFGLKVTYDTISMVRVEMPSSYQSTLLGLCGNYNSHPDDDFMLPGGDQAPSAEAFAKGWVVVQEGVKCQTGCGSQCPSTPPDTQRSIEKCDILKDKEGPFSKCHATVPPQEYFENCVKDLSEQVEKEDVLCQHLQNYVAICQEAGALVDLWRNETFCPKTCPENSQYELCADTCTTTCASLTTSPKCSHCQEGCECMDGFAFDGGACRPLGKCGCLVDGVYFKSGETVVTGEDCMEKCTCVDGVFSCEKTGCTEKQVCAIREGVKNCYEVDPCEQKGCREKERCVKSGTDVLCVAESKASCWAIGDPYYRTFDGNIFSFQGTCSYTLVQTNGKDDTLTPFSIVTKTELESLHRGAYLKTATIRMEDVNIVIVYGDPGKVMVDGSTHNLPLALKSGKIQISQKTYQGFIKTDFGVEIIFDWGEDLNVTVSSSYYNNLEGMCGTYNGDQTDDFSLPSGTSFTSIAKWAEAWSFPETNKTCLHACHGECPGCSTVGGVDMDTKPLLLCLTAVLATVNGCPDGLEFLTTFLKNYEPSSETKHELIITAYENPAIVNVLSPSYNKKVTVDKGMTIRLHLPDTVELDGEGVSNRVVRITSNNYITVTTSNRKRYTGDSCVILPTPQLGREYVVFTPGPEPLKALYAIVNGDKVNVVEVLPADKGKQKTTHTLQPYQAFQFQDTRSLTGTRLKSTHPIAVLAGAQCTRLTLACDHVYEQLIPVESLSNYYLVPSMVREISDTDYAYAVATEDHTTVTIAHERGSRDFQLAAGEYKTIEMKRDETCVVMSNKKVMVMYFGSNRPYDVYLTTILPTSELSNSWSFIFEPLYDNYAVIISEAKGLKTMQGLSVNWTPFLADQRYVWTLKRFTSSDPFAISGSALMAVYIFGGLQYNGYGATGVCSSGKAPTPPPDPCNSITCREKEECRKGVCVPTSQDTCSALGDPHYRTFDGRRYDFQGTCTYTMAEVVKTQTGLVPFTVLAKNNHRGNRWVSFVRTVTVTVYSHTVAISSRMGQVEVGGEIVYLPVSLAGGKLKVVQRGRNAILKTDFGLEVTYDWNMMLYITVPSSYFRTLGGLCGNYNGDREDEWTSPTGSRLSSALDFATSWKVTDGDLFCHDDCRGRCPSCSPSQQEKFGGKEYCGLITDTNGVFAACRSKVDPEMYFNNCVFDICINNGITTFLCDNVQNYVDACMAQGIMIDRWRSVADCPINCPANSHYEACAPACAASCAEKNAADTCKQPCVEGCQCNKGFVLSGDTCVPVTSCGCTYEGRYYPPETTFWADNTCTKKCKCKSGSIQCTSTKCKSSEVCSVKNGVRDCHPLSYGTCYGSGDPHYQSFDGKRFDFQGTCTYYLSKLMTTTDQTLEAFEVQVQNENRGRNKAVSYTKTVLIKVYGHTIVLSSDNPGRVKLDDVFVNLPITLENGQLSIVQRGGFGVVKTEFGLQVQYDWRSYVSLTLPGTYSGEVGGLCGNFNGNGNDDMRTPDNTSATTPTEFGKSWKVKDDPRCKDTCQNCPVCDINSDPNKPYREACSILTKQTGPFKDCHSKVNPQPYFEDCVYDVCMYHGHSSPLCNALSAYTAVCQEAKASISVWRTEIFCPLACKANSHYKLCTYSCSQTCGTNEVCDVTSCKEGCECDDGFEFSSGQCVREEQCGCLYEGRYYLHGQVFFPGKQCERRCECGDNGRVQCQGNFSCGPNEVCKIQDGTKGCFPENKATCSVSGTGHYQTFDNRVFSVPGNCTYKMVEVVQDKEGKRVPFNVVIHQDSVPNDPTVTRSVQVQVSDHTLMMLPGRQWEVMVDGVRVYLPLVLDDGKVRAYQSGLVITLQTDFGLKVTYDTISMVRVEMPSSYQSTLLGLCGNYNSNPVDDFVLPGGDQAPSAEAFAKGWVVVQEGVKCQTGCGSQCPSTPPDTQTSIEKCDILKDKKGPFSKCHATVPPQKYFENCVKDLSEQGGKEDVLCQHLQNYVAICQEAGASVDLWRNKTFCPKTCPENSQYELCADTCTTTCASLTTSPKCSHCQEGCECTDGFAFDGGACRPLGKCGCLVDGVYLKSGETVVTGEDCMKKCTCVDGVFSCEKTGCTEKQVCAIREGVKNCYEVDPCEQKGCREKERCVKSGTDVLCVAESKASCWAIGDPYYRTFDGNIFSFQGTCSYTLVQTNGKDDTLTRFSIVTKTKLESLHRGAYLKTATIRMEDVNIVIVYGDPGKVMINGSPRNLPVTLKAGKINITQKTYQGFIETDFGVEIIFDWGEDLNVTVSSSYFNNLEGMCGTYNNDPADDFSLPRGDISNNLTKFVEAWSRPETNQTCLHACHGKCPNCPEQSVYTERKYCGELQEKDGAFAACHARVSPVALLADCIYNMCNHPLDKYILCKVMANYINICQQNGAKVSPQWFQTLNCLN</sequence>
<feature type="domain" description="VWFD" evidence="4">
    <location>
        <begin position="3388"/>
        <end position="3568"/>
    </location>
</feature>
<evidence type="ECO:0000313" key="6">
    <source>
        <dbReference type="Proteomes" id="UP001591681"/>
    </source>
</evidence>
<dbReference type="InterPro" id="IPR002919">
    <property type="entry name" value="TIL_dom"/>
</dbReference>
<dbReference type="Proteomes" id="UP001591681">
    <property type="component" value="Unassembled WGS sequence"/>
</dbReference>
<dbReference type="PANTHER" id="PTHR11339">
    <property type="entry name" value="EXTRACELLULAR MATRIX GLYCOPROTEIN RELATED"/>
    <property type="match status" value="1"/>
</dbReference>
<dbReference type="Gene3D" id="2.10.25.10">
    <property type="entry name" value="Laminin"/>
    <property type="match status" value="6"/>
</dbReference>
<dbReference type="CDD" id="cd19941">
    <property type="entry name" value="TIL"/>
    <property type="match status" value="6"/>
</dbReference>
<dbReference type="SMART" id="SM00216">
    <property type="entry name" value="VWD"/>
    <property type="match status" value="8"/>
</dbReference>
<keyword evidence="1" id="KW-0677">Repeat</keyword>
<feature type="domain" description="VWFD" evidence="4">
    <location>
        <begin position="1573"/>
        <end position="1753"/>
    </location>
</feature>
<evidence type="ECO:0000259" key="4">
    <source>
        <dbReference type="PROSITE" id="PS51233"/>
    </source>
</evidence>
<accession>A0ABD1JCI8</accession>
<dbReference type="SMART" id="SM00215">
    <property type="entry name" value="VWC_out"/>
    <property type="match status" value="6"/>
</dbReference>
<dbReference type="EMBL" id="JBHFQA010000017">
    <property type="protein sequence ID" value="KAL2084474.1"/>
    <property type="molecule type" value="Genomic_DNA"/>
</dbReference>
<dbReference type="SMART" id="SM00214">
    <property type="entry name" value="VWC"/>
    <property type="match status" value="4"/>
</dbReference>
<dbReference type="Pfam" id="PF12714">
    <property type="entry name" value="TILa"/>
    <property type="match status" value="6"/>
</dbReference>
<evidence type="ECO:0000256" key="1">
    <source>
        <dbReference type="ARBA" id="ARBA00022737"/>
    </source>
</evidence>
<feature type="domain" description="VWFD" evidence="4">
    <location>
        <begin position="775"/>
        <end position="956"/>
    </location>
</feature>
<organism evidence="5 6">
    <name type="scientific">Coilia grayii</name>
    <name type="common">Gray's grenadier anchovy</name>
    <dbReference type="NCBI Taxonomy" id="363190"/>
    <lineage>
        <taxon>Eukaryota</taxon>
        <taxon>Metazoa</taxon>
        <taxon>Chordata</taxon>
        <taxon>Craniata</taxon>
        <taxon>Vertebrata</taxon>
        <taxon>Euteleostomi</taxon>
        <taxon>Actinopterygii</taxon>
        <taxon>Neopterygii</taxon>
        <taxon>Teleostei</taxon>
        <taxon>Clupei</taxon>
        <taxon>Clupeiformes</taxon>
        <taxon>Clupeoidei</taxon>
        <taxon>Engraulidae</taxon>
        <taxon>Coilinae</taxon>
        <taxon>Coilia</taxon>
    </lineage>
</organism>
<dbReference type="InterPro" id="IPR036084">
    <property type="entry name" value="Ser_inhib-like_sf"/>
</dbReference>
<name>A0ABD1JCI8_9TELE</name>
<dbReference type="InterPro" id="IPR035234">
    <property type="entry name" value="IgGFc-bd_N"/>
</dbReference>
<dbReference type="SMART" id="SM00832">
    <property type="entry name" value="C8"/>
    <property type="match status" value="7"/>
</dbReference>
<dbReference type="InterPro" id="IPR001007">
    <property type="entry name" value="VWF_dom"/>
</dbReference>
<feature type="domain" description="VWFD" evidence="4">
    <location>
        <begin position="2590"/>
        <end position="2771"/>
    </location>
</feature>
<protein>
    <recommendedName>
        <fullName evidence="4">VWFD domain-containing protein</fullName>
    </recommendedName>
</protein>
<evidence type="ECO:0000256" key="2">
    <source>
        <dbReference type="ARBA" id="ARBA00023157"/>
    </source>
</evidence>
<dbReference type="FunFam" id="2.10.25.10:FF:000055">
    <property type="entry name" value="alpha-tectorin isoform X1"/>
    <property type="match status" value="2"/>
</dbReference>
<dbReference type="Pfam" id="PF08742">
    <property type="entry name" value="C8"/>
    <property type="match status" value="7"/>
</dbReference>
<evidence type="ECO:0000313" key="5">
    <source>
        <dbReference type="EMBL" id="KAL2084474.1"/>
    </source>
</evidence>
<reference evidence="5 6" key="1">
    <citation type="submission" date="2024-09" db="EMBL/GenBank/DDBJ databases">
        <title>A chromosome-level genome assembly of Gray's grenadier anchovy, Coilia grayii.</title>
        <authorList>
            <person name="Fu Z."/>
        </authorList>
    </citation>
    <scope>NUCLEOTIDE SEQUENCE [LARGE SCALE GENOMIC DNA]</scope>
    <source>
        <strain evidence="5">G4</strain>
        <tissue evidence="5">Muscle</tissue>
    </source>
</reference>